<evidence type="ECO:0000256" key="1">
    <source>
        <dbReference type="ARBA" id="ARBA00023125"/>
    </source>
</evidence>
<evidence type="ECO:0000313" key="3">
    <source>
        <dbReference type="EMBL" id="VDZ56143.1"/>
    </source>
</evidence>
<name>A0A3S4E8N4_SEROD</name>
<dbReference type="Pfam" id="PF00196">
    <property type="entry name" value="GerE"/>
    <property type="match status" value="1"/>
</dbReference>
<dbReference type="PROSITE" id="PS50043">
    <property type="entry name" value="HTH_LUXR_2"/>
    <property type="match status" value="1"/>
</dbReference>
<dbReference type="GO" id="GO:0006355">
    <property type="term" value="P:regulation of DNA-templated transcription"/>
    <property type="evidence" value="ECO:0007669"/>
    <property type="project" value="InterPro"/>
</dbReference>
<keyword evidence="1" id="KW-0238">DNA-binding</keyword>
<dbReference type="SUPFAM" id="SSF46894">
    <property type="entry name" value="C-terminal effector domain of the bipartite response regulators"/>
    <property type="match status" value="1"/>
</dbReference>
<dbReference type="GO" id="GO:0003677">
    <property type="term" value="F:DNA binding"/>
    <property type="evidence" value="ECO:0007669"/>
    <property type="project" value="UniProtKB-KW"/>
</dbReference>
<dbReference type="SMART" id="SM00421">
    <property type="entry name" value="HTH_LUXR"/>
    <property type="match status" value="1"/>
</dbReference>
<dbReference type="PANTHER" id="PTHR43214:SF17">
    <property type="entry name" value="TRANSCRIPTIONAL REGULATORY PROTEIN RCSB"/>
    <property type="match status" value="1"/>
</dbReference>
<accession>A0A3S4E8N4</accession>
<protein>
    <submittedName>
        <fullName evidence="3">Capsular synthesis regulator component B</fullName>
    </submittedName>
</protein>
<sequence>MNANNTTRKTIALMDPYPLNLYGLAHFCQQLDEQVEIQLQSNKLHDVFISLKLQPLDVLITDICGMGESVTHGVNTLKMLCQHFPAMPIIVYARQHPREVMQALRQYSQVSLISRDEPLPQAATLFRRALAGETVYSPQFAQMFEQTDGHGPARLEALTQRENDVLMCLFNGLSISQIARLRQRSIKTISAHKCNAMRKLGVKNDSGLFLLRENIVNHHVNSVYLN</sequence>
<dbReference type="KEGG" id="sof:NCTC11214_01989"/>
<proteinExistence type="predicted"/>
<dbReference type="Gene3D" id="3.40.50.2300">
    <property type="match status" value="1"/>
</dbReference>
<reference evidence="3 4" key="1">
    <citation type="submission" date="2018-12" db="EMBL/GenBank/DDBJ databases">
        <authorList>
            <consortium name="Pathogen Informatics"/>
        </authorList>
    </citation>
    <scope>NUCLEOTIDE SEQUENCE [LARGE SCALE GENOMIC DNA]</scope>
    <source>
        <strain evidence="3 4">NCTC11214</strain>
    </source>
</reference>
<dbReference type="InterPro" id="IPR000792">
    <property type="entry name" value="Tscrpt_reg_LuxR_C"/>
</dbReference>
<evidence type="ECO:0000313" key="4">
    <source>
        <dbReference type="Proteomes" id="UP000281391"/>
    </source>
</evidence>
<dbReference type="SUPFAM" id="SSF52172">
    <property type="entry name" value="CheY-like"/>
    <property type="match status" value="1"/>
</dbReference>
<dbReference type="EMBL" id="LR134117">
    <property type="protein sequence ID" value="VDZ56143.1"/>
    <property type="molecule type" value="Genomic_DNA"/>
</dbReference>
<evidence type="ECO:0000259" key="2">
    <source>
        <dbReference type="PROSITE" id="PS50043"/>
    </source>
</evidence>
<dbReference type="InterPro" id="IPR011006">
    <property type="entry name" value="CheY-like_superfamily"/>
</dbReference>
<dbReference type="Proteomes" id="UP000281391">
    <property type="component" value="Chromosome"/>
</dbReference>
<dbReference type="InterPro" id="IPR016032">
    <property type="entry name" value="Sig_transdc_resp-reg_C-effctor"/>
</dbReference>
<dbReference type="PRINTS" id="PR00038">
    <property type="entry name" value="HTHLUXR"/>
</dbReference>
<dbReference type="AlphaFoldDB" id="A0A3S4E8N4"/>
<dbReference type="PANTHER" id="PTHR43214">
    <property type="entry name" value="TWO-COMPONENT RESPONSE REGULATOR"/>
    <property type="match status" value="1"/>
</dbReference>
<dbReference type="InterPro" id="IPR036388">
    <property type="entry name" value="WH-like_DNA-bd_sf"/>
</dbReference>
<gene>
    <name evidence="3" type="primary">rcsB_1</name>
    <name evidence="3" type="ORF">NCTC11214_01989</name>
</gene>
<organism evidence="3 4">
    <name type="scientific">Serratia odorifera</name>
    <dbReference type="NCBI Taxonomy" id="618"/>
    <lineage>
        <taxon>Bacteria</taxon>
        <taxon>Pseudomonadati</taxon>
        <taxon>Pseudomonadota</taxon>
        <taxon>Gammaproteobacteria</taxon>
        <taxon>Enterobacterales</taxon>
        <taxon>Yersiniaceae</taxon>
        <taxon>Serratia</taxon>
    </lineage>
</organism>
<feature type="domain" description="HTH luxR-type" evidence="2">
    <location>
        <begin position="151"/>
        <end position="216"/>
    </location>
</feature>
<dbReference type="RefSeq" id="WP_004957495.1">
    <property type="nucleotide sequence ID" value="NZ_JAQMZQ010000003.1"/>
</dbReference>
<dbReference type="CDD" id="cd06170">
    <property type="entry name" value="LuxR_C_like"/>
    <property type="match status" value="1"/>
</dbReference>
<dbReference type="Gene3D" id="1.10.10.10">
    <property type="entry name" value="Winged helix-like DNA-binding domain superfamily/Winged helix DNA-binding domain"/>
    <property type="match status" value="1"/>
</dbReference>
<dbReference type="InterPro" id="IPR039420">
    <property type="entry name" value="WalR-like"/>
</dbReference>